<reference evidence="8" key="1">
    <citation type="submission" date="2016-07" db="EMBL/GenBank/DDBJ databases">
        <title>Microvirga ossetica sp. nov. a new species of rhizobia isolated from root nodules of the legume species Vicia alpestris Steven originated from North Ossetia region in the Caucasus.</title>
        <authorList>
            <person name="Safronova V.I."/>
            <person name="Kuznetsova I.G."/>
            <person name="Sazanova A.L."/>
            <person name="Belimov A."/>
            <person name="Andronov E."/>
            <person name="Osledkin Y.S."/>
            <person name="Onishchuk O.P."/>
            <person name="Kurchak O.N."/>
            <person name="Shaposhnikov A.I."/>
            <person name="Willems A."/>
            <person name="Tikhonovich I.A."/>
        </authorList>
    </citation>
    <scope>NUCLEOTIDE SEQUENCE [LARGE SCALE GENOMIC DNA]</scope>
    <source>
        <strain evidence="8">V5/3M</strain>
    </source>
</reference>
<evidence type="ECO:0000313" key="8">
    <source>
        <dbReference type="EMBL" id="ANY78064.1"/>
    </source>
</evidence>
<keyword evidence="6 7" id="KW-0472">Membrane</keyword>
<feature type="transmembrane region" description="Helical" evidence="7">
    <location>
        <begin position="108"/>
        <end position="128"/>
    </location>
</feature>
<dbReference type="KEGG" id="moc:BB934_07305"/>
<keyword evidence="3" id="KW-1003">Cell membrane</keyword>
<accession>A0A1B2EDJ8</accession>
<evidence type="ECO:0000256" key="5">
    <source>
        <dbReference type="ARBA" id="ARBA00022989"/>
    </source>
</evidence>
<feature type="transmembrane region" description="Helical" evidence="7">
    <location>
        <begin position="12"/>
        <end position="31"/>
    </location>
</feature>
<dbReference type="OrthoDB" id="5382961at2"/>
<dbReference type="InterPro" id="IPR032808">
    <property type="entry name" value="DoxX"/>
</dbReference>
<name>A0A1B2EDJ8_9HYPH</name>
<gene>
    <name evidence="8" type="ORF">BB934_07305</name>
</gene>
<evidence type="ECO:0000256" key="1">
    <source>
        <dbReference type="ARBA" id="ARBA00004651"/>
    </source>
</evidence>
<dbReference type="Pfam" id="PF07681">
    <property type="entry name" value="DoxX"/>
    <property type="match status" value="1"/>
</dbReference>
<dbReference type="PANTHER" id="PTHR33452:SF1">
    <property type="entry name" value="INNER MEMBRANE PROTEIN YPHA-RELATED"/>
    <property type="match status" value="1"/>
</dbReference>
<feature type="transmembrane region" description="Helical" evidence="7">
    <location>
        <begin position="78"/>
        <end position="96"/>
    </location>
</feature>
<dbReference type="RefSeq" id="WP_099509056.1">
    <property type="nucleotide sequence ID" value="NZ_CP016616.1"/>
</dbReference>
<sequence>MIDSRTAPYAALILRITLGILFLAHAGLKVFVFTPADAAQFFGSLGLPPALAYLTIAVEAVGGIALILGIFTRWVALALIPVLIGAIAFVHGPAGFFFNNPNGGWEYLAFWIAALVVQALLGNGALALQAGSAKTAPALSVRSA</sequence>
<comment type="similarity">
    <text evidence="2">Belongs to the DoxX family.</text>
</comment>
<keyword evidence="5 7" id="KW-1133">Transmembrane helix</keyword>
<evidence type="ECO:0000256" key="3">
    <source>
        <dbReference type="ARBA" id="ARBA00022475"/>
    </source>
</evidence>
<evidence type="ECO:0000256" key="2">
    <source>
        <dbReference type="ARBA" id="ARBA00006679"/>
    </source>
</evidence>
<comment type="subcellular location">
    <subcellularLocation>
        <location evidence="1">Cell membrane</location>
        <topology evidence="1">Multi-pass membrane protein</topology>
    </subcellularLocation>
</comment>
<dbReference type="AlphaFoldDB" id="A0A1B2EDJ8"/>
<dbReference type="InterPro" id="IPR051907">
    <property type="entry name" value="DoxX-like_oxidoreductase"/>
</dbReference>
<keyword evidence="4 7" id="KW-0812">Transmembrane</keyword>
<evidence type="ECO:0000256" key="7">
    <source>
        <dbReference type="SAM" id="Phobius"/>
    </source>
</evidence>
<evidence type="ECO:0000256" key="6">
    <source>
        <dbReference type="ARBA" id="ARBA00023136"/>
    </source>
</evidence>
<feature type="transmembrane region" description="Helical" evidence="7">
    <location>
        <begin position="51"/>
        <end position="71"/>
    </location>
</feature>
<evidence type="ECO:0000256" key="4">
    <source>
        <dbReference type="ARBA" id="ARBA00022692"/>
    </source>
</evidence>
<protein>
    <submittedName>
        <fullName evidence="8">LysR family transcriptional regulator</fullName>
    </submittedName>
</protein>
<proteinExistence type="inferred from homology"/>
<dbReference type="PANTHER" id="PTHR33452">
    <property type="entry name" value="OXIDOREDUCTASE CATD-RELATED"/>
    <property type="match status" value="1"/>
</dbReference>
<dbReference type="GO" id="GO:0005886">
    <property type="term" value="C:plasma membrane"/>
    <property type="evidence" value="ECO:0007669"/>
    <property type="project" value="UniProtKB-SubCell"/>
</dbReference>
<organism evidence="8">
    <name type="scientific">Microvirga ossetica</name>
    <dbReference type="NCBI Taxonomy" id="1882682"/>
    <lineage>
        <taxon>Bacteria</taxon>
        <taxon>Pseudomonadati</taxon>
        <taxon>Pseudomonadota</taxon>
        <taxon>Alphaproteobacteria</taxon>
        <taxon>Hyphomicrobiales</taxon>
        <taxon>Methylobacteriaceae</taxon>
        <taxon>Microvirga</taxon>
    </lineage>
</organism>
<dbReference type="EMBL" id="CP016616">
    <property type="protein sequence ID" value="ANY78064.1"/>
    <property type="molecule type" value="Genomic_DNA"/>
</dbReference>